<dbReference type="RefSeq" id="WP_058938833.1">
    <property type="nucleotide sequence ID" value="NZ_LLYW01000021.1"/>
</dbReference>
<organism evidence="2 3">
    <name type="scientific">Thermococcus celericrescens</name>
    <dbReference type="NCBI Taxonomy" id="227598"/>
    <lineage>
        <taxon>Archaea</taxon>
        <taxon>Methanobacteriati</taxon>
        <taxon>Methanobacteriota</taxon>
        <taxon>Thermococci</taxon>
        <taxon>Thermococcales</taxon>
        <taxon>Thermococcaceae</taxon>
        <taxon>Thermococcus</taxon>
    </lineage>
</organism>
<protein>
    <recommendedName>
        <fullName evidence="4">DNA replication initiation control protein YabA</fullName>
    </recommendedName>
</protein>
<dbReference type="STRING" id="227598.APY94_06360"/>
<sequence>MRRFRGADRDDKERLCREYLEEIDRLERSLRELEEELIELRMQLNLKVDEANRLAIENASLRHRIEMMERREKRLVEFLRKLKIPVIYIDEERFEDVDVDLGPDSKD</sequence>
<comment type="caution">
    <text evidence="2">The sequence shown here is derived from an EMBL/GenBank/DDBJ whole genome shotgun (WGS) entry which is preliminary data.</text>
</comment>
<feature type="coiled-coil region" evidence="1">
    <location>
        <begin position="9"/>
        <end position="71"/>
    </location>
</feature>
<proteinExistence type="predicted"/>
<keyword evidence="1" id="KW-0175">Coiled coil</keyword>
<accession>A0A100XXQ0</accession>
<dbReference type="EMBL" id="LLYW01000021">
    <property type="protein sequence ID" value="KUH33355.1"/>
    <property type="molecule type" value="Genomic_DNA"/>
</dbReference>
<name>A0A100XXQ0_9EURY</name>
<evidence type="ECO:0000256" key="1">
    <source>
        <dbReference type="SAM" id="Coils"/>
    </source>
</evidence>
<evidence type="ECO:0000313" key="3">
    <source>
        <dbReference type="Proteomes" id="UP000053462"/>
    </source>
</evidence>
<dbReference type="Proteomes" id="UP000053462">
    <property type="component" value="Unassembled WGS sequence"/>
</dbReference>
<dbReference type="OrthoDB" id="102087at2157"/>
<evidence type="ECO:0008006" key="4">
    <source>
        <dbReference type="Google" id="ProtNLM"/>
    </source>
</evidence>
<gene>
    <name evidence="2" type="ORF">APY94_06360</name>
</gene>
<dbReference type="AlphaFoldDB" id="A0A100XXQ0"/>
<evidence type="ECO:0000313" key="2">
    <source>
        <dbReference type="EMBL" id="KUH33355.1"/>
    </source>
</evidence>
<reference evidence="2 3" key="1">
    <citation type="submission" date="2015-10" db="EMBL/GenBank/DDBJ databases">
        <title>Draft genome sequence of Thermococcus celericrescens strain DSM 17994.</title>
        <authorList>
            <person name="Hong S.-J."/>
            <person name="Park C.-E."/>
            <person name="Shin J.-H."/>
        </authorList>
    </citation>
    <scope>NUCLEOTIDE SEQUENCE [LARGE SCALE GENOMIC DNA]</scope>
    <source>
        <strain evidence="2 3">DSM 17994</strain>
    </source>
</reference>
<keyword evidence="3" id="KW-1185">Reference proteome</keyword>